<dbReference type="Pfam" id="PF05699">
    <property type="entry name" value="Dimer_Tnp_hAT"/>
    <property type="match status" value="1"/>
</dbReference>
<evidence type="ECO:0000259" key="1">
    <source>
        <dbReference type="Pfam" id="PF05699"/>
    </source>
</evidence>
<keyword evidence="3" id="KW-1185">Reference proteome</keyword>
<dbReference type="InterPro" id="IPR008906">
    <property type="entry name" value="HATC_C_dom"/>
</dbReference>
<dbReference type="InterPro" id="IPR025525">
    <property type="entry name" value="hAT-like_transposase_RNase-H"/>
</dbReference>
<dbReference type="RefSeq" id="XP_010480984.1">
    <property type="nucleotide sequence ID" value="XM_010482682.1"/>
</dbReference>
<evidence type="ECO:0000313" key="3">
    <source>
        <dbReference type="Proteomes" id="UP000694864"/>
    </source>
</evidence>
<proteinExistence type="predicted"/>
<dbReference type="Pfam" id="PF14372">
    <property type="entry name" value="hAT-like_RNase-H"/>
    <property type="match status" value="1"/>
</dbReference>
<evidence type="ECO:0000313" key="4">
    <source>
        <dbReference type="RefSeq" id="XP_010480984.1"/>
    </source>
</evidence>
<reference evidence="4" key="2">
    <citation type="submission" date="2025-08" db="UniProtKB">
        <authorList>
            <consortium name="RefSeq"/>
        </authorList>
    </citation>
    <scope>IDENTIFICATION</scope>
    <source>
        <tissue evidence="4">Leaf</tissue>
    </source>
</reference>
<dbReference type="SUPFAM" id="SSF53098">
    <property type="entry name" value="Ribonuclease H-like"/>
    <property type="match status" value="1"/>
</dbReference>
<feature type="domain" description="hAT-like transposase RNase-H fold" evidence="2">
    <location>
        <begin position="159"/>
        <end position="264"/>
    </location>
</feature>
<accession>A0ABM0X5E5</accession>
<organism evidence="3 4">
    <name type="scientific">Camelina sativa</name>
    <name type="common">False flax</name>
    <name type="synonym">Myagrum sativum</name>
    <dbReference type="NCBI Taxonomy" id="90675"/>
    <lineage>
        <taxon>Eukaryota</taxon>
        <taxon>Viridiplantae</taxon>
        <taxon>Streptophyta</taxon>
        <taxon>Embryophyta</taxon>
        <taxon>Tracheophyta</taxon>
        <taxon>Spermatophyta</taxon>
        <taxon>Magnoliopsida</taxon>
        <taxon>eudicotyledons</taxon>
        <taxon>Gunneridae</taxon>
        <taxon>Pentapetalae</taxon>
        <taxon>rosids</taxon>
        <taxon>malvids</taxon>
        <taxon>Brassicales</taxon>
        <taxon>Brassicaceae</taxon>
        <taxon>Camelineae</taxon>
        <taxon>Camelina</taxon>
    </lineage>
</organism>
<protein>
    <submittedName>
        <fullName evidence="4">Zinc finger BED domain-containing protein RICESLEEPER 2-like</fullName>
    </submittedName>
</protein>
<dbReference type="GeneID" id="104759798"/>
<sequence>MKGPDSLVLNGEYIHMRCCAHILNLIVRDGLAKAKTSIVAIRNAIKYVRSSGDRLKSFLLRVETGNVGRGSLCLDVATRWNSTYLMLTAAIKFRVAFEKMLAEDKLYNEYFMETEENAEGDTGENGRKRVGPPTFADWEQVQRLVKFLKIFFNCTLTFSATKTVTSPVCYNELVIIERNLINLSINGDLLLKTEAMIMRAKFEKYWDGLNNMNPLVIIAFVFDPRNKMQFAGLCFDKLYGKDSMESTHLRSSIKSVMKELYGEYVVKLSGSEPGNSTYGGTVTEPVVTTNDLFDLSDDDGYERTDTLYSEMVAETSNEECSSELDIYLLEKPVIRTPAALGMDFDILSWWRRNSSKFPVLSEVARDVLAIQVSSVASESAFSTSGRILDPYRSSMSPHMVETLVCTQQWLRNTISAEKLASLAQMFEELQFHESLASQSEGHPSAHP</sequence>
<evidence type="ECO:0000259" key="2">
    <source>
        <dbReference type="Pfam" id="PF14372"/>
    </source>
</evidence>
<dbReference type="PANTHER" id="PTHR23272:SF187">
    <property type="entry name" value="AC9 TRANSPOSASE-RELATED"/>
    <property type="match status" value="1"/>
</dbReference>
<dbReference type="PANTHER" id="PTHR23272">
    <property type="entry name" value="BED FINGER-RELATED"/>
    <property type="match status" value="1"/>
</dbReference>
<dbReference type="InterPro" id="IPR012337">
    <property type="entry name" value="RNaseH-like_sf"/>
</dbReference>
<reference evidence="3" key="1">
    <citation type="journal article" date="2014" name="Nat. Commun.">
        <title>The emerging biofuel crop Camelina sativa retains a highly undifferentiated hexaploid genome structure.</title>
        <authorList>
            <person name="Kagale S."/>
            <person name="Koh C."/>
            <person name="Nixon J."/>
            <person name="Bollina V."/>
            <person name="Clarke W.E."/>
            <person name="Tuteja R."/>
            <person name="Spillane C."/>
            <person name="Robinson S.J."/>
            <person name="Links M.G."/>
            <person name="Clarke C."/>
            <person name="Higgins E.E."/>
            <person name="Huebert T."/>
            <person name="Sharpe A.G."/>
            <person name="Parkin I.A."/>
        </authorList>
    </citation>
    <scope>NUCLEOTIDE SEQUENCE [LARGE SCALE GENOMIC DNA]</scope>
    <source>
        <strain evidence="3">cv. DH55</strain>
    </source>
</reference>
<feature type="domain" description="HAT C-terminal dimerisation" evidence="1">
    <location>
        <begin position="323"/>
        <end position="410"/>
    </location>
</feature>
<dbReference type="Proteomes" id="UP000694864">
    <property type="component" value="Chromosome 17"/>
</dbReference>
<name>A0ABM0X5E5_CAMSA</name>
<gene>
    <name evidence="4" type="primary">LOC104759798</name>
</gene>